<evidence type="ECO:0000313" key="3">
    <source>
        <dbReference type="Proteomes" id="UP000321192"/>
    </source>
</evidence>
<sequence>MGALLRREGVYSSSLSTWRRQREAADLAALAPQKRGPKPDPAAAEARQIAQLMRENERLKSQLDKARLVIEVQKKVAALLGSPIDDTHDKS</sequence>
<reference evidence="2 3" key="1">
    <citation type="submission" date="2018-09" db="EMBL/GenBank/DDBJ databases">
        <title>Metagenome Assembled Genomes from an Advanced Water Purification Facility.</title>
        <authorList>
            <person name="Stamps B.W."/>
            <person name="Spear J.R."/>
        </authorList>
    </citation>
    <scope>NUCLEOTIDE SEQUENCE [LARGE SCALE GENOMIC DNA]</scope>
    <source>
        <strain evidence="2">Bin_27_1</strain>
    </source>
</reference>
<proteinExistence type="predicted"/>
<keyword evidence="1" id="KW-0175">Coiled coil</keyword>
<feature type="coiled-coil region" evidence="1">
    <location>
        <begin position="42"/>
        <end position="76"/>
    </location>
</feature>
<evidence type="ECO:0000313" key="2">
    <source>
        <dbReference type="EMBL" id="TXH78391.1"/>
    </source>
</evidence>
<accession>A0A5C7S6V6</accession>
<dbReference type="Proteomes" id="UP000321192">
    <property type="component" value="Unassembled WGS sequence"/>
</dbReference>
<evidence type="ECO:0000256" key="1">
    <source>
        <dbReference type="SAM" id="Coils"/>
    </source>
</evidence>
<comment type="caution">
    <text evidence="2">The sequence shown here is derived from an EMBL/GenBank/DDBJ whole genome shotgun (WGS) entry which is preliminary data.</text>
</comment>
<gene>
    <name evidence="2" type="ORF">E6Q80_22875</name>
</gene>
<dbReference type="AlphaFoldDB" id="A0A5C7S6V6"/>
<protein>
    <submittedName>
        <fullName evidence="2">Transposase</fullName>
    </submittedName>
</protein>
<organism evidence="2 3">
    <name type="scientific">Thauera aminoaromatica</name>
    <dbReference type="NCBI Taxonomy" id="164330"/>
    <lineage>
        <taxon>Bacteria</taxon>
        <taxon>Pseudomonadati</taxon>
        <taxon>Pseudomonadota</taxon>
        <taxon>Betaproteobacteria</taxon>
        <taxon>Rhodocyclales</taxon>
        <taxon>Zoogloeaceae</taxon>
        <taxon>Thauera</taxon>
    </lineage>
</organism>
<name>A0A5C7S6V6_THASP</name>
<dbReference type="EMBL" id="SSFD01000392">
    <property type="protein sequence ID" value="TXH78391.1"/>
    <property type="molecule type" value="Genomic_DNA"/>
</dbReference>